<comment type="caution">
    <text evidence="1">The sequence shown here is derived from an EMBL/GenBank/DDBJ whole genome shotgun (WGS) entry which is preliminary data.</text>
</comment>
<evidence type="ECO:0000313" key="1">
    <source>
        <dbReference type="EMBL" id="KAJ0092740.1"/>
    </source>
</evidence>
<dbReference type="EMBL" id="CM047903">
    <property type="protein sequence ID" value="KAJ0092740.1"/>
    <property type="molecule type" value="Genomic_DNA"/>
</dbReference>
<gene>
    <name evidence="1" type="ORF">Patl1_25806</name>
</gene>
<protein>
    <submittedName>
        <fullName evidence="1">Uncharacterized protein</fullName>
    </submittedName>
</protein>
<accession>A0ACC1B1F1</accession>
<name>A0ACC1B1F1_9ROSI</name>
<proteinExistence type="predicted"/>
<evidence type="ECO:0000313" key="2">
    <source>
        <dbReference type="Proteomes" id="UP001164250"/>
    </source>
</evidence>
<dbReference type="Proteomes" id="UP001164250">
    <property type="component" value="Chromosome 7"/>
</dbReference>
<sequence>MFNIIGVVLLAVGEAGVKTFLDAFLADQLRAHEPKAYKNEDRVLARKRIWWLVALWWLVPVFFLTMYPWPTPLMISALVMGSTLILFSCGIRVYHCKESAGPGSRLTVFPVVKASILKRNLDYPTSPNQFFGNDGNQLCLSPQIKILRWLDKAAIIESSNLSAEAQRKVGRLCTVTEVQELKLLFKMVPLWTTFLVFGLVVSTGKTFFPEQGNNMDSPDLIIYVLIIPSISRKIKGYLLKFVANWATKPKKQAQMLKIWAGMMLSIFCCVVAWRVEVHRLNIVNEKGLLDKPDNVIIPMSIIWLAPQFCLLGLMQGLATDGLNEFVIDQFPESMEEYVTAINEFVIGIGSFLNILYVHANRSLFSITLNHSRLDKHYKTLTVVSFINFCCYMFISTIYTSNDGRVGVDEILQTSGADLV</sequence>
<reference evidence="2" key="1">
    <citation type="journal article" date="2023" name="G3 (Bethesda)">
        <title>Genome assembly and association tests identify interacting loci associated with vigor, precocity, and sex in interspecific pistachio rootstocks.</title>
        <authorList>
            <person name="Palmer W."/>
            <person name="Jacygrad E."/>
            <person name="Sagayaradj S."/>
            <person name="Cavanaugh K."/>
            <person name="Han R."/>
            <person name="Bertier L."/>
            <person name="Beede B."/>
            <person name="Kafkas S."/>
            <person name="Golino D."/>
            <person name="Preece J."/>
            <person name="Michelmore R."/>
        </authorList>
    </citation>
    <scope>NUCLEOTIDE SEQUENCE [LARGE SCALE GENOMIC DNA]</scope>
</reference>
<keyword evidence="2" id="KW-1185">Reference proteome</keyword>
<organism evidence="1 2">
    <name type="scientific">Pistacia atlantica</name>
    <dbReference type="NCBI Taxonomy" id="434234"/>
    <lineage>
        <taxon>Eukaryota</taxon>
        <taxon>Viridiplantae</taxon>
        <taxon>Streptophyta</taxon>
        <taxon>Embryophyta</taxon>
        <taxon>Tracheophyta</taxon>
        <taxon>Spermatophyta</taxon>
        <taxon>Magnoliopsida</taxon>
        <taxon>eudicotyledons</taxon>
        <taxon>Gunneridae</taxon>
        <taxon>Pentapetalae</taxon>
        <taxon>rosids</taxon>
        <taxon>malvids</taxon>
        <taxon>Sapindales</taxon>
        <taxon>Anacardiaceae</taxon>
        <taxon>Pistacia</taxon>
    </lineage>
</organism>